<dbReference type="InterPro" id="IPR050091">
    <property type="entry name" value="PKS_NRPS_Biosynth_Enz"/>
</dbReference>
<dbReference type="Pfam" id="PF00698">
    <property type="entry name" value="Acyl_transf_1"/>
    <property type="match status" value="1"/>
</dbReference>
<dbReference type="OrthoDB" id="329835at2759"/>
<evidence type="ECO:0000256" key="3">
    <source>
        <dbReference type="ARBA" id="ARBA00022679"/>
    </source>
</evidence>
<dbReference type="CDD" id="cd00833">
    <property type="entry name" value="PKS"/>
    <property type="match status" value="1"/>
</dbReference>
<dbReference type="Gene3D" id="3.40.47.10">
    <property type="match status" value="1"/>
</dbReference>
<keyword evidence="6" id="KW-0511">Multifunctional enzyme</keyword>
<dbReference type="InterPro" id="IPR020843">
    <property type="entry name" value="ER"/>
</dbReference>
<dbReference type="Gene3D" id="1.10.1200.10">
    <property type="entry name" value="ACP-like"/>
    <property type="match status" value="1"/>
</dbReference>
<dbReference type="InterPro" id="IPR020806">
    <property type="entry name" value="PKS_PP-bd"/>
</dbReference>
<dbReference type="GO" id="GO:0031177">
    <property type="term" value="F:phosphopantetheine binding"/>
    <property type="evidence" value="ECO:0007669"/>
    <property type="project" value="InterPro"/>
</dbReference>
<keyword evidence="3" id="KW-0808">Transferase</keyword>
<dbReference type="PANTHER" id="PTHR43775">
    <property type="entry name" value="FATTY ACID SYNTHASE"/>
    <property type="match status" value="1"/>
</dbReference>
<dbReference type="InterPro" id="IPR020841">
    <property type="entry name" value="PKS_Beta-ketoAc_synthase_dom"/>
</dbReference>
<dbReference type="InterPro" id="IPR029063">
    <property type="entry name" value="SAM-dependent_MTases_sf"/>
</dbReference>
<dbReference type="InterPro" id="IPR016036">
    <property type="entry name" value="Malonyl_transacylase_ACP-bd"/>
</dbReference>
<dbReference type="InterPro" id="IPR036736">
    <property type="entry name" value="ACP-like_sf"/>
</dbReference>
<dbReference type="SMART" id="SM00825">
    <property type="entry name" value="PKS_KS"/>
    <property type="match status" value="1"/>
</dbReference>
<evidence type="ECO:0000256" key="2">
    <source>
        <dbReference type="ARBA" id="ARBA00022553"/>
    </source>
</evidence>
<dbReference type="CDD" id="cd05195">
    <property type="entry name" value="enoyl_red"/>
    <property type="match status" value="1"/>
</dbReference>
<dbReference type="Pfam" id="PF14765">
    <property type="entry name" value="PS-DH"/>
    <property type="match status" value="1"/>
</dbReference>
<evidence type="ECO:0000256" key="5">
    <source>
        <dbReference type="ARBA" id="ARBA00023002"/>
    </source>
</evidence>
<feature type="region of interest" description="Disordered" evidence="9">
    <location>
        <begin position="1"/>
        <end position="39"/>
    </location>
</feature>
<feature type="active site" description="Proton donor; for dehydratase activity" evidence="8">
    <location>
        <position position="1214"/>
    </location>
</feature>
<dbReference type="Pfam" id="PF21089">
    <property type="entry name" value="PKS_DH_N"/>
    <property type="match status" value="1"/>
</dbReference>
<name>A0A319DJ76_9EURO</name>
<dbReference type="SUPFAM" id="SSF53901">
    <property type="entry name" value="Thiolase-like"/>
    <property type="match status" value="1"/>
</dbReference>
<keyword evidence="1" id="KW-0596">Phosphopantetheine</keyword>
<dbReference type="InterPro" id="IPR020807">
    <property type="entry name" value="PKS_DH"/>
</dbReference>
<keyword evidence="7" id="KW-0012">Acyltransferase</keyword>
<feature type="domain" description="PKS/mFAS DH" evidence="11">
    <location>
        <begin position="1000"/>
        <end position="1298"/>
    </location>
</feature>
<dbReference type="SUPFAM" id="SSF53335">
    <property type="entry name" value="S-adenosyl-L-methionine-dependent methyltransferases"/>
    <property type="match status" value="1"/>
</dbReference>
<evidence type="ECO:0000256" key="8">
    <source>
        <dbReference type="PROSITE-ProRule" id="PRU01363"/>
    </source>
</evidence>
<dbReference type="InterPro" id="IPR013968">
    <property type="entry name" value="PKS_KR"/>
</dbReference>
<dbReference type="EMBL" id="KZ825822">
    <property type="protein sequence ID" value="PYH97606.1"/>
    <property type="molecule type" value="Genomic_DNA"/>
</dbReference>
<dbReference type="SUPFAM" id="SSF55048">
    <property type="entry name" value="Probable ACP-binding domain of malonyl-CoA ACP transacylase"/>
    <property type="match status" value="1"/>
</dbReference>
<keyword evidence="5" id="KW-0560">Oxidoreductase</keyword>
<keyword evidence="13" id="KW-1185">Reference proteome</keyword>
<dbReference type="InterPro" id="IPR014043">
    <property type="entry name" value="Acyl_transferase_dom"/>
</dbReference>
<dbReference type="Pfam" id="PF08240">
    <property type="entry name" value="ADH_N"/>
    <property type="match status" value="1"/>
</dbReference>
<dbReference type="SUPFAM" id="SSF47336">
    <property type="entry name" value="ACP-like"/>
    <property type="match status" value="1"/>
</dbReference>
<dbReference type="STRING" id="1448320.A0A319DJ76"/>
<accession>A0A319DJ76</accession>
<evidence type="ECO:0000313" key="13">
    <source>
        <dbReference type="Proteomes" id="UP000247810"/>
    </source>
</evidence>
<evidence type="ECO:0000256" key="9">
    <source>
        <dbReference type="SAM" id="MobiDB-lite"/>
    </source>
</evidence>
<dbReference type="GO" id="GO:0004312">
    <property type="term" value="F:fatty acid synthase activity"/>
    <property type="evidence" value="ECO:0007669"/>
    <property type="project" value="TreeGrafter"/>
</dbReference>
<evidence type="ECO:0000256" key="7">
    <source>
        <dbReference type="ARBA" id="ARBA00023315"/>
    </source>
</evidence>
<keyword evidence="4" id="KW-0521">NADP</keyword>
<dbReference type="VEuPathDB" id="FungiDB:BO71DRAFT_438725"/>
<gene>
    <name evidence="12" type="ORF">BO71DRAFT_438725</name>
</gene>
<dbReference type="InterPro" id="IPR011032">
    <property type="entry name" value="GroES-like_sf"/>
</dbReference>
<evidence type="ECO:0000259" key="10">
    <source>
        <dbReference type="PROSITE" id="PS52004"/>
    </source>
</evidence>
<dbReference type="SMART" id="SM00823">
    <property type="entry name" value="PKS_PP"/>
    <property type="match status" value="1"/>
</dbReference>
<dbReference type="Pfam" id="PF00109">
    <property type="entry name" value="ketoacyl-synt"/>
    <property type="match status" value="1"/>
</dbReference>
<dbReference type="Gene3D" id="3.40.50.150">
    <property type="entry name" value="Vaccinia Virus protein VP39"/>
    <property type="match status" value="1"/>
</dbReference>
<dbReference type="SMART" id="SM00827">
    <property type="entry name" value="PKS_AT"/>
    <property type="match status" value="1"/>
</dbReference>
<dbReference type="PROSITE" id="PS52004">
    <property type="entry name" value="KS3_2"/>
    <property type="match status" value="1"/>
</dbReference>
<dbReference type="Gene3D" id="3.40.366.10">
    <property type="entry name" value="Malonyl-Coenzyme A Acyl Carrier Protein, domain 2"/>
    <property type="match status" value="1"/>
</dbReference>
<dbReference type="InterPro" id="IPR049552">
    <property type="entry name" value="PKS_DH_N"/>
</dbReference>
<dbReference type="SUPFAM" id="SSF51735">
    <property type="entry name" value="NAD(P)-binding Rossmann-fold domains"/>
    <property type="match status" value="2"/>
</dbReference>
<dbReference type="InterPro" id="IPR014031">
    <property type="entry name" value="Ketoacyl_synth_C"/>
</dbReference>
<organism evidence="12 13">
    <name type="scientific">Aspergillus ellipticus CBS 707.79</name>
    <dbReference type="NCBI Taxonomy" id="1448320"/>
    <lineage>
        <taxon>Eukaryota</taxon>
        <taxon>Fungi</taxon>
        <taxon>Dikarya</taxon>
        <taxon>Ascomycota</taxon>
        <taxon>Pezizomycotina</taxon>
        <taxon>Eurotiomycetes</taxon>
        <taxon>Eurotiomycetidae</taxon>
        <taxon>Eurotiales</taxon>
        <taxon>Aspergillaceae</taxon>
        <taxon>Aspergillus</taxon>
        <taxon>Aspergillus subgen. Circumdati</taxon>
    </lineage>
</organism>
<dbReference type="GO" id="GO:0006633">
    <property type="term" value="P:fatty acid biosynthetic process"/>
    <property type="evidence" value="ECO:0007669"/>
    <property type="project" value="TreeGrafter"/>
</dbReference>
<dbReference type="Pfam" id="PF23114">
    <property type="entry name" value="NAD-bd_HRPKS_sdrA"/>
    <property type="match status" value="1"/>
</dbReference>
<dbReference type="Proteomes" id="UP000247810">
    <property type="component" value="Unassembled WGS sequence"/>
</dbReference>
<dbReference type="PROSITE" id="PS52019">
    <property type="entry name" value="PKS_MFAS_DH"/>
    <property type="match status" value="1"/>
</dbReference>
<dbReference type="GO" id="GO:0044550">
    <property type="term" value="P:secondary metabolite biosynthetic process"/>
    <property type="evidence" value="ECO:0007669"/>
    <property type="project" value="UniProtKB-ARBA"/>
</dbReference>
<protein>
    <submittedName>
        <fullName evidence="12">Polyketide synthase</fullName>
    </submittedName>
</protein>
<dbReference type="InterPro" id="IPR001227">
    <property type="entry name" value="Ac_transferase_dom_sf"/>
</dbReference>
<dbReference type="SMART" id="SM00829">
    <property type="entry name" value="PKS_ER"/>
    <property type="match status" value="1"/>
</dbReference>
<sequence>MAAPSSAAVPRLPARLPSSPPSPFPSPDPDHFPPDLSVLDQDASPPIALVGMAFRGPGDATSARGLWTMIAEGREAWSQIPKSRWNNSAFFHPDHARHGTIQINVDGGHFLAEDVARFDAPFFNMTSDEAAAMDPQQRLLLEVTYEGLENAGIPLSEVMGSQTACFVGCFNADYTDLLLRDPDCIPMYQCTNAGQSRAMTANRVSYFFDLKGPSVTVDTACSGSLVALHLACQSLQTGDASMAIAAGVNIILSHEFMSTMTMMKFLSPDGRCHTFDEKANGYARGEAIGCVVLKPLRDAIRDGDHIHAVIRGTGSNQDGRTAGITLPSSAAQETLIRHVYQRAGLEPIETGFVETHGTGTQAGDPIETEALARVFSPGRTAEHPLRVGSIKTNVGHLEGTSGVAGVIKAALMLENRIFLPNRNFSKLNPRILLDEWKLKVQLECEPWDAVGPHRVSVNSFGYGGSNAHAILEDAWGYMSDRGLGELLMPLPSSSGGVNSAIAHRLRVFMLSAFDEDSLSTHLSKLRTYLIEKSPTPDTEFMNNLAYTLNEHRTAHLYRVGVLSGSSADLAEALARAKVSKAPRRPTVGFVFTGQGAQWCGMGKGLMAAYPVFRRSIQRIDAYMNRICAPFRIAEILEHQEHTQLSHPLFSQSACTALQIALVDLLASWEIHPDSVTGHSSGEIAAAYTAGALNMEDAMAVAYYRGVSASNLSFKNKHTKGDMLAVGVSADDIQPYLDQLKSGRAVVACINSPRSVTISGDVSAIQELEDLVRNKEFSRRLAVGVAYHSHHMELVSDEYMKSILHIKPHSEVEIAHVLKNRSVGFFSSVSGSEVKPTGLGPQYWCQNLLGQVRFAQSLRNLCFETTGNRSNSSSLNKRRPRRAGTARKVSVDCLIEIGPHAALSGPIKQILKDDTKLNAAEIKYSSASIREKKAIVTILSVAASLASSGFPVNFRAINDPEPFKAPCLIADLPSYPWNHSRSYWAEPRISKVFRDRRYPRADILGTQDRLSSPFEPRWRGFIRVSEIPWLRDHRIQSNIVFPAAGYISMAIEAASQLLGDAGDNITRFYLRDIQIRSALVVQETSDVEVMSSLRLQHDSVLRDPFYEFHVYSVTDDDRWTEHCQGFVGLDLGGLPHNTVERALSPDHSGMSVLDIKAFYEKLANIGLGYGPCFTNITQARYTDETCAAEITIPDTSAVMPMNFQYTYPIHPCTLDSIMHSCFVSTNLERGPAIPVRIEEVSFPVGITSTARNKLDVHTQITRETKSEIVASITIMDKGRTATASIKGLHCRRLDQDSADLEAQKQKIAYKLEWGVDPDLLSVDALSTLLVPDIGNDNKEMASLYASCALFYFRKAMNDLDNSELDGIPPSKRQYLDELTHGEPLLQSAASELYIEAARSSGSEGKILCDMGDRLTTILRGQFHGPTVSTDRYLGSTYRDTAVRDPTFESVSRYLGLLGHKHPMMSILEVDAYAGKASYNFLQRLTGSDGIPRCGKYTLAHPDETAVEAASDRLAAWDRWVKFTKLDIMEDQENKADSHAYDVVIVPYGLHRVGSIQTALRNIHSLLKADGRLILINSLQNPTDVLLFADCEEAWLDNRTTCSNSEWDMALKAGNFSGVKAVVNSGRRSMIISRPIRSFISSSPDVLLIAEGACSGICSHLQDILVSVPLAVETADIRHANPTGKLCVVVSDLHTSLLAHTHKETFERIKSLLLEAYGVLWVTKGGTLSSTSPDASLITGFARTARSESAVQRIVTLDLDAERPLNENDASRLIYNVIENRFLVDGGTIDDEYAEQNGLLHIPRVIEDTVLNRTLAMSHDQYILKDSPFYSHTASLRAVYDKATRPRKVYFVEDDLPELPGDHVRIKVHAVGVDQHDAEAVFSTANMGHMLGSGCSGTVEAVGKDVHGLVPGDRVAGRGKGAAASKYQDQKTAFHKIAANMSFESAALSAVYCTAFHAVHRLAHVNLSDKVLISLGTGVLGQAIAEICALNCSHVFLITETEAERSLLSELYDIPGDRMLLRQEPSFAKNVLELGGRVTFDVIINCNESQSHTRELWNHIGQTGRFVQFSGTQKIKSSQWVLPRSRDDLVFATLGLHSAEKSSDYIDQIWKEVGELLSNSRLRGPVRIETHSVSKINEALDFLASGQVDSIVLTAGSEDVVKYPSMLLRPNVSYMLVGGLGGVGRATALWMADHGARTLIFVSRRGFSHPQSRATVRELEENGVNVVVHPVDISDYVQVEKMAFELLHTAPPICGVIQAAMVLRDIHIEKMTIEDYSAVLQPKHAGTWNLHHHLPKDLDWFIMLSSISGIIGNATQAAYAAGSTFMDSFAAYRTSLGLPTISLDLGVITEAGYLAENTDLASKMAKQGFQGTDTASLMSLIEAAITSTANPQPPGPQKNPQIITGLGPWSPIHSLPNFDAPLFAQYRRLFIDSTGETTTTDQSSSSTTLRENLQSAKSLENASAILYAALSTRVAAHLAIPVERIDPGNPITEYGIDSHVAVDLRTWILKNVDSSVSVLEILSRFYYPIIANLLSMPSSPGIPQQSNSEHDQGPSYPRYPTGPDTLYLLIKSKAGRKAIHTQSNPTLIDPTLPSRHHHIIYINQSWYFALPAHS</sequence>
<dbReference type="SUPFAM" id="SSF52151">
    <property type="entry name" value="FabD/lysophospholipase-like"/>
    <property type="match status" value="1"/>
</dbReference>
<evidence type="ECO:0000259" key="11">
    <source>
        <dbReference type="PROSITE" id="PS52019"/>
    </source>
</evidence>
<dbReference type="InterPro" id="IPR014030">
    <property type="entry name" value="Ketoacyl_synth_N"/>
</dbReference>
<dbReference type="Gene3D" id="3.40.50.720">
    <property type="entry name" value="NAD(P)-binding Rossmann-like Domain"/>
    <property type="match status" value="2"/>
</dbReference>
<dbReference type="InterPro" id="IPR042104">
    <property type="entry name" value="PKS_dehydratase_sf"/>
</dbReference>
<dbReference type="SMART" id="SM00822">
    <property type="entry name" value="PKS_KR"/>
    <property type="match status" value="1"/>
</dbReference>
<dbReference type="Pfam" id="PF02801">
    <property type="entry name" value="Ketoacyl-synt_C"/>
    <property type="match status" value="1"/>
</dbReference>
<dbReference type="PANTHER" id="PTHR43775:SF29">
    <property type="entry name" value="ASPERFURANONE POLYKETIDE SYNTHASE AFOG-RELATED"/>
    <property type="match status" value="1"/>
</dbReference>
<feature type="domain" description="Ketosynthase family 3 (KS3)" evidence="10">
    <location>
        <begin position="44"/>
        <end position="473"/>
    </location>
</feature>
<keyword evidence="2" id="KW-0597">Phosphoprotein</keyword>
<dbReference type="InterPro" id="IPR057326">
    <property type="entry name" value="KR_dom"/>
</dbReference>
<dbReference type="InterPro" id="IPR013154">
    <property type="entry name" value="ADH-like_N"/>
</dbReference>
<feature type="compositionally biased region" description="Pro residues" evidence="9">
    <location>
        <begin position="18"/>
        <end position="27"/>
    </location>
</feature>
<dbReference type="Gene3D" id="3.10.129.110">
    <property type="entry name" value="Polyketide synthase dehydratase"/>
    <property type="match status" value="1"/>
</dbReference>
<dbReference type="SMART" id="SM00826">
    <property type="entry name" value="PKS_DH"/>
    <property type="match status" value="1"/>
</dbReference>
<dbReference type="InterPro" id="IPR036291">
    <property type="entry name" value="NAD(P)-bd_dom_sf"/>
</dbReference>
<dbReference type="Pfam" id="PF16197">
    <property type="entry name" value="KAsynt_C_assoc"/>
    <property type="match status" value="1"/>
</dbReference>
<feature type="region of interest" description="N-terminal hotdog fold" evidence="8">
    <location>
        <begin position="1000"/>
        <end position="1133"/>
    </location>
</feature>
<feature type="active site" description="Proton acceptor; for dehydratase activity" evidence="8">
    <location>
        <position position="1032"/>
    </location>
</feature>
<dbReference type="InterPro" id="IPR032821">
    <property type="entry name" value="PKS_assoc"/>
</dbReference>
<proteinExistence type="predicted"/>
<dbReference type="InterPro" id="IPR049551">
    <property type="entry name" value="PKS_DH_C"/>
</dbReference>
<dbReference type="InterPro" id="IPR056501">
    <property type="entry name" value="NAD-bd_HRPKS_sdrA"/>
</dbReference>
<dbReference type="GO" id="GO:0016491">
    <property type="term" value="F:oxidoreductase activity"/>
    <property type="evidence" value="ECO:0007669"/>
    <property type="project" value="UniProtKB-KW"/>
</dbReference>
<reference evidence="12 13" key="1">
    <citation type="submission" date="2018-02" db="EMBL/GenBank/DDBJ databases">
        <title>The genomes of Aspergillus section Nigri reveals drivers in fungal speciation.</title>
        <authorList>
            <consortium name="DOE Joint Genome Institute"/>
            <person name="Vesth T.C."/>
            <person name="Nybo J."/>
            <person name="Theobald S."/>
            <person name="Brandl J."/>
            <person name="Frisvad J.C."/>
            <person name="Nielsen K.F."/>
            <person name="Lyhne E.K."/>
            <person name="Kogle M.E."/>
            <person name="Kuo A."/>
            <person name="Riley R."/>
            <person name="Clum A."/>
            <person name="Nolan M."/>
            <person name="Lipzen A."/>
            <person name="Salamov A."/>
            <person name="Henrissat B."/>
            <person name="Wiebenga A."/>
            <person name="De vries R.P."/>
            <person name="Grigoriev I.V."/>
            <person name="Mortensen U.H."/>
            <person name="Andersen M.R."/>
            <person name="Baker S.E."/>
        </authorList>
    </citation>
    <scope>NUCLEOTIDE SEQUENCE [LARGE SCALE GENOMIC DNA]</scope>
    <source>
        <strain evidence="12 13">CBS 707.79</strain>
    </source>
</reference>
<evidence type="ECO:0000256" key="6">
    <source>
        <dbReference type="ARBA" id="ARBA00023268"/>
    </source>
</evidence>
<dbReference type="Pfam" id="PF08659">
    <property type="entry name" value="KR"/>
    <property type="match status" value="1"/>
</dbReference>
<dbReference type="Pfam" id="PF08242">
    <property type="entry name" value="Methyltransf_12"/>
    <property type="match status" value="1"/>
</dbReference>
<dbReference type="InterPro" id="IPR013217">
    <property type="entry name" value="Methyltransf_12"/>
</dbReference>
<evidence type="ECO:0000256" key="1">
    <source>
        <dbReference type="ARBA" id="ARBA00022450"/>
    </source>
</evidence>
<dbReference type="Gene3D" id="3.90.180.10">
    <property type="entry name" value="Medium-chain alcohol dehydrogenases, catalytic domain"/>
    <property type="match status" value="1"/>
</dbReference>
<dbReference type="InterPro" id="IPR016039">
    <property type="entry name" value="Thiolase-like"/>
</dbReference>
<feature type="region of interest" description="C-terminal hotdog fold" evidence="8">
    <location>
        <begin position="1149"/>
        <end position="1298"/>
    </location>
</feature>
<evidence type="ECO:0000313" key="12">
    <source>
        <dbReference type="EMBL" id="PYH97606.1"/>
    </source>
</evidence>
<dbReference type="SUPFAM" id="SSF50129">
    <property type="entry name" value="GroES-like"/>
    <property type="match status" value="1"/>
</dbReference>
<dbReference type="InterPro" id="IPR049900">
    <property type="entry name" value="PKS_mFAS_DH"/>
</dbReference>
<evidence type="ECO:0000256" key="4">
    <source>
        <dbReference type="ARBA" id="ARBA00022857"/>
    </source>
</evidence>
<dbReference type="InterPro" id="IPR016035">
    <property type="entry name" value="Acyl_Trfase/lysoPLipase"/>
</dbReference>